<gene>
    <name evidence="2" type="ORF">AA2016_5908</name>
</gene>
<proteinExistence type="predicted"/>
<dbReference type="InterPro" id="IPR027373">
    <property type="entry name" value="RHH_dom"/>
</dbReference>
<protein>
    <recommendedName>
        <fullName evidence="1">Ribbon-helix-helix domain-containing protein</fullName>
    </recommendedName>
</protein>
<dbReference type="AlphaFoldDB" id="A0AAC8YV88"/>
<evidence type="ECO:0000259" key="1">
    <source>
        <dbReference type="Pfam" id="PF13467"/>
    </source>
</evidence>
<dbReference type="Pfam" id="PF13467">
    <property type="entry name" value="RHH_4"/>
    <property type="match status" value="1"/>
</dbReference>
<dbReference type="InterPro" id="IPR038268">
    <property type="entry name" value="RHH_sf"/>
</dbReference>
<sequence length="211" mass="23007">MNDNSGALPGGGALHIYSADDLTSDFRVVVRQGTRRGIKLERVFWATLKQLAEDKHLTLGEMVDEIEISNTQTGNLTSAIRVACLRWMTDQSTALAKLASLRTINAILGACPAPAFALSSTKKILTFNPSFQNLVKRHLPVGFGEEGRRDLRLSLDLNVADIFARLDANYGVPIASGFVLATADRRYRGQLNIVRAPVKSPDLLLSFVVNG</sequence>
<accession>A0AAC8YV88</accession>
<reference evidence="2 3" key="1">
    <citation type="submission" date="2016-03" db="EMBL/GenBank/DDBJ databases">
        <title>Complete genome of Aminobacter aminovorans KCTC 2477.</title>
        <authorList>
            <person name="Kim K.M."/>
        </authorList>
    </citation>
    <scope>NUCLEOTIDE SEQUENCE [LARGE SCALE GENOMIC DNA]</scope>
    <source>
        <strain evidence="2 3">KCTC 2477</strain>
        <plasmid evidence="2 3">pAA01</plasmid>
    </source>
</reference>
<name>A0AAC8YV88_AMIAI</name>
<dbReference type="KEGG" id="aak:AA2016_5908"/>
<keyword evidence="2" id="KW-0614">Plasmid</keyword>
<dbReference type="Proteomes" id="UP000075755">
    <property type="component" value="Plasmid pAA01"/>
</dbReference>
<feature type="domain" description="Ribbon-helix-helix" evidence="1">
    <location>
        <begin position="29"/>
        <end position="87"/>
    </location>
</feature>
<evidence type="ECO:0000313" key="3">
    <source>
        <dbReference type="Proteomes" id="UP000075755"/>
    </source>
</evidence>
<organism evidence="2 3">
    <name type="scientific">Aminobacter aminovorans</name>
    <name type="common">Chelatobacter heintzii</name>
    <dbReference type="NCBI Taxonomy" id="83263"/>
    <lineage>
        <taxon>Bacteria</taxon>
        <taxon>Pseudomonadati</taxon>
        <taxon>Pseudomonadota</taxon>
        <taxon>Alphaproteobacteria</taxon>
        <taxon>Hyphomicrobiales</taxon>
        <taxon>Phyllobacteriaceae</taxon>
        <taxon>Aminobacter</taxon>
    </lineage>
</organism>
<dbReference type="Gene3D" id="1.10.3990.20">
    <property type="entry name" value="protein bp1543"/>
    <property type="match status" value="1"/>
</dbReference>
<dbReference type="EMBL" id="CP015006">
    <property type="protein sequence ID" value="AMS44813.1"/>
    <property type="molecule type" value="Genomic_DNA"/>
</dbReference>
<evidence type="ECO:0000313" key="2">
    <source>
        <dbReference type="EMBL" id="AMS44813.1"/>
    </source>
</evidence>
<geneLocation type="plasmid" evidence="2 3">
    <name>pAA01</name>
</geneLocation>